<evidence type="ECO:0000256" key="6">
    <source>
        <dbReference type="ARBA" id="ARBA00023136"/>
    </source>
</evidence>
<evidence type="ECO:0000313" key="9">
    <source>
        <dbReference type="EMBL" id="XDQ03694.1"/>
    </source>
</evidence>
<evidence type="ECO:0000259" key="8">
    <source>
        <dbReference type="PROSITE" id="PS50850"/>
    </source>
</evidence>
<reference evidence="9" key="1">
    <citation type="submission" date="2024-07" db="EMBL/GenBank/DDBJ databases">
        <authorList>
            <person name="Yu S.T."/>
        </authorList>
    </citation>
    <scope>NUCLEOTIDE SEQUENCE</scope>
    <source>
        <strain evidence="9">R08</strain>
    </source>
</reference>
<dbReference type="InterPro" id="IPR050171">
    <property type="entry name" value="MFS_Transporters"/>
</dbReference>
<evidence type="ECO:0000256" key="3">
    <source>
        <dbReference type="ARBA" id="ARBA00022475"/>
    </source>
</evidence>
<dbReference type="PANTHER" id="PTHR23517:SF3">
    <property type="entry name" value="INTEGRAL MEMBRANE TRANSPORT PROTEIN"/>
    <property type="match status" value="1"/>
</dbReference>
<protein>
    <submittedName>
        <fullName evidence="9">MFS transporter</fullName>
    </submittedName>
</protein>
<keyword evidence="6 7" id="KW-0472">Membrane</keyword>
<feature type="transmembrane region" description="Helical" evidence="7">
    <location>
        <begin position="79"/>
        <end position="99"/>
    </location>
</feature>
<dbReference type="GO" id="GO:0005886">
    <property type="term" value="C:plasma membrane"/>
    <property type="evidence" value="ECO:0007669"/>
    <property type="project" value="UniProtKB-SubCell"/>
</dbReference>
<evidence type="ECO:0000256" key="7">
    <source>
        <dbReference type="SAM" id="Phobius"/>
    </source>
</evidence>
<organism evidence="9">
    <name type="scientific">Streptomyces sp. R08</name>
    <dbReference type="NCBI Taxonomy" id="3238624"/>
    <lineage>
        <taxon>Bacteria</taxon>
        <taxon>Bacillati</taxon>
        <taxon>Actinomycetota</taxon>
        <taxon>Actinomycetes</taxon>
        <taxon>Kitasatosporales</taxon>
        <taxon>Streptomycetaceae</taxon>
        <taxon>Streptomyces</taxon>
    </lineage>
</organism>
<feature type="transmembrane region" description="Helical" evidence="7">
    <location>
        <begin position="170"/>
        <end position="187"/>
    </location>
</feature>
<dbReference type="SUPFAM" id="SSF103473">
    <property type="entry name" value="MFS general substrate transporter"/>
    <property type="match status" value="1"/>
</dbReference>
<feature type="transmembrane region" description="Helical" evidence="7">
    <location>
        <begin position="17"/>
        <end position="38"/>
    </location>
</feature>
<feature type="transmembrane region" description="Helical" evidence="7">
    <location>
        <begin position="105"/>
        <end position="127"/>
    </location>
</feature>
<keyword evidence="5 7" id="KW-1133">Transmembrane helix</keyword>
<feature type="transmembrane region" description="Helical" evidence="7">
    <location>
        <begin position="270"/>
        <end position="289"/>
    </location>
</feature>
<gene>
    <name evidence="9" type="ORF">AB5J58_27640</name>
</gene>
<feature type="domain" description="Major facilitator superfamily (MFS) profile" evidence="8">
    <location>
        <begin position="14"/>
        <end position="412"/>
    </location>
</feature>
<evidence type="ECO:0000256" key="4">
    <source>
        <dbReference type="ARBA" id="ARBA00022692"/>
    </source>
</evidence>
<name>A0AB39MFI5_9ACTN</name>
<dbReference type="PROSITE" id="PS50850">
    <property type="entry name" value="MFS"/>
    <property type="match status" value="1"/>
</dbReference>
<dbReference type="GO" id="GO:0022857">
    <property type="term" value="F:transmembrane transporter activity"/>
    <property type="evidence" value="ECO:0007669"/>
    <property type="project" value="InterPro"/>
</dbReference>
<keyword evidence="3" id="KW-1003">Cell membrane</keyword>
<dbReference type="InterPro" id="IPR011701">
    <property type="entry name" value="MFS"/>
</dbReference>
<feature type="transmembrane region" description="Helical" evidence="7">
    <location>
        <begin position="233"/>
        <end position="258"/>
    </location>
</feature>
<keyword evidence="4 7" id="KW-0812">Transmembrane</keyword>
<accession>A0AB39MFI5</accession>
<dbReference type="Pfam" id="PF07690">
    <property type="entry name" value="MFS_1"/>
    <property type="match status" value="1"/>
</dbReference>
<evidence type="ECO:0000256" key="2">
    <source>
        <dbReference type="ARBA" id="ARBA00022448"/>
    </source>
</evidence>
<dbReference type="InterPro" id="IPR020846">
    <property type="entry name" value="MFS_dom"/>
</dbReference>
<evidence type="ECO:0000256" key="1">
    <source>
        <dbReference type="ARBA" id="ARBA00004651"/>
    </source>
</evidence>
<sequence length="432" mass="45719">MKNFLTMVRGLPFAMKVLLASTAARSLSFFAILAYMPIYLYDTVGMSGATVGYVIGGSVLVGTMASVYGGYLADRVTKINLVILLDLAIILLYLSLTVIHDPFTVTAVLLLTNIASSSMGVAGSALLSDLVPPENRTKVFSLRYSLQNIGAAVGPFLGVAAVAVGSGGPFILSVTVIGASLLPLVIFRSRFLPTGNGAPVPAAAEEQSAEEQAEEETPKFRQVLKVMGADRRLTYFTIGGILSIVVYGPLLTFMSQYLVLVEDRDTAYRLVAYISAANAVAVIGAQYALGSRLKPDNLLKWLTVGIGAFVIGLFAMSLSTNAAIIVIAVVVFSLGEVIVVPAEFTFIDSIAPEKLRGSYFGAQNLIHVGIALGPILCGFLLQHFAPAAMFYVLIAVVVVSLWFYVIGCRATAAVSEPAQAKAKVKVKVVSET</sequence>
<feature type="transmembrane region" description="Helical" evidence="7">
    <location>
        <begin position="301"/>
        <end position="318"/>
    </location>
</feature>
<dbReference type="PANTHER" id="PTHR23517">
    <property type="entry name" value="RESISTANCE PROTEIN MDTM, PUTATIVE-RELATED-RELATED"/>
    <property type="match status" value="1"/>
</dbReference>
<dbReference type="InterPro" id="IPR036259">
    <property type="entry name" value="MFS_trans_sf"/>
</dbReference>
<proteinExistence type="predicted"/>
<evidence type="ECO:0000256" key="5">
    <source>
        <dbReference type="ARBA" id="ARBA00022989"/>
    </source>
</evidence>
<feature type="transmembrane region" description="Helical" evidence="7">
    <location>
        <begin position="387"/>
        <end position="406"/>
    </location>
</feature>
<comment type="subcellular location">
    <subcellularLocation>
        <location evidence="1">Cell membrane</location>
        <topology evidence="1">Multi-pass membrane protein</topology>
    </subcellularLocation>
</comment>
<feature type="transmembrane region" description="Helical" evidence="7">
    <location>
        <begin position="50"/>
        <end position="72"/>
    </location>
</feature>
<dbReference type="EMBL" id="CP163431">
    <property type="protein sequence ID" value="XDQ03694.1"/>
    <property type="molecule type" value="Genomic_DNA"/>
</dbReference>
<dbReference type="RefSeq" id="WP_369189517.1">
    <property type="nucleotide sequence ID" value="NZ_CP163431.1"/>
</dbReference>
<feature type="transmembrane region" description="Helical" evidence="7">
    <location>
        <begin position="148"/>
        <end position="164"/>
    </location>
</feature>
<keyword evidence="2" id="KW-0813">Transport</keyword>
<dbReference type="AlphaFoldDB" id="A0AB39MFI5"/>
<feature type="transmembrane region" description="Helical" evidence="7">
    <location>
        <begin position="359"/>
        <end position="381"/>
    </location>
</feature>
<dbReference type="Gene3D" id="1.20.1250.20">
    <property type="entry name" value="MFS general substrate transporter like domains"/>
    <property type="match status" value="1"/>
</dbReference>
<feature type="transmembrane region" description="Helical" evidence="7">
    <location>
        <begin position="324"/>
        <end position="347"/>
    </location>
</feature>